<dbReference type="PANTHER" id="PTHR10201:SF137">
    <property type="entry name" value="NEUTROPHIL COLLAGENASE"/>
    <property type="match status" value="1"/>
</dbReference>
<feature type="signal peptide" evidence="15">
    <location>
        <begin position="1"/>
        <end position="20"/>
    </location>
</feature>
<reference evidence="17 18" key="1">
    <citation type="submission" date="2024-08" db="EMBL/GenBank/DDBJ databases">
        <title>The draft genome of Apodemus speciosus.</title>
        <authorList>
            <person name="Nabeshima K."/>
            <person name="Suzuki S."/>
            <person name="Onuma M."/>
        </authorList>
    </citation>
    <scope>NUCLEOTIDE SEQUENCE [LARGE SCALE GENOMIC DNA]</scope>
    <source>
        <strain evidence="17">IB14-021</strain>
    </source>
</reference>
<keyword evidence="13" id="KW-1015">Disulfide bond</keyword>
<dbReference type="InterPro" id="IPR002477">
    <property type="entry name" value="Peptidoglycan-bd-like"/>
</dbReference>
<feature type="repeat" description="Hemopexin" evidence="14">
    <location>
        <begin position="1013"/>
        <end position="1056"/>
    </location>
</feature>
<evidence type="ECO:0000256" key="4">
    <source>
        <dbReference type="ARBA" id="ARBA00022670"/>
    </source>
</evidence>
<dbReference type="InterPro" id="IPR000585">
    <property type="entry name" value="Hemopexin-like_dom"/>
</dbReference>
<evidence type="ECO:0000256" key="7">
    <source>
        <dbReference type="ARBA" id="ARBA00022737"/>
    </source>
</evidence>
<dbReference type="InterPro" id="IPR036375">
    <property type="entry name" value="Hemopexin-like_dom_sf"/>
</dbReference>
<dbReference type="InterPro" id="IPR021158">
    <property type="entry name" value="Pept_M10A_Zn_BS"/>
</dbReference>
<feature type="chain" id="PRO_5046891033" evidence="15">
    <location>
        <begin position="21"/>
        <end position="1076"/>
    </location>
</feature>
<feature type="repeat" description="Hemopexin" evidence="14">
    <location>
        <begin position="388"/>
        <end position="434"/>
    </location>
</feature>
<evidence type="ECO:0000256" key="14">
    <source>
        <dbReference type="PROSITE-ProRule" id="PRU01011"/>
    </source>
</evidence>
<comment type="similarity">
    <text evidence="3">Belongs to the peptidase M10A family.</text>
</comment>
<comment type="cofactor">
    <cofactor evidence="1">
        <name>Ca(2+)</name>
        <dbReference type="ChEBI" id="CHEBI:29108"/>
    </cofactor>
</comment>
<protein>
    <submittedName>
        <fullName evidence="17">Matrix metallopeptidase 27</fullName>
    </submittedName>
</protein>
<feature type="repeat" description="Hemopexin" evidence="14">
    <location>
        <begin position="917"/>
        <end position="962"/>
    </location>
</feature>
<dbReference type="InterPro" id="IPR006026">
    <property type="entry name" value="Peptidase_Metallo"/>
</dbReference>
<sequence>MLHLKTLPLLLFLHTQLAMAFPVPSEQLEEKNIKTAEGKPVTQLCHSSKHHNDCEGKFGLSTLETKDSAGICPNLCHPKVEALFSVTSKEPGSHTRGPNYLRKFYHLPSNQFRSARNATMVTEKLKEMQRFFGLPETGKPDAATMEMMEKPRCGVPDSGDFLLTPGNPKWTHTNLTYRIISYTPQLSRAAVKTAIEQAFQVWSVASPLTFTETLQGEADINIAFVPRDHGDNSPFDGPNGILAHAFQPGLGIGGDAHFDSEETWTQDSNNYNLFLVAAHEFGHSLGLSHSTDPGALMYPNYAYREPSTYSLPQDDINGIQTIYGPSNNPIQPTGPSTPTACDPHLRFDAATTLRGEIYFFKDKYFWRRHPQLRTVDLNFISLFWPFLPNGLQAAYEDFDRDLVLLFKGRQYWALKGYDLQRGYPRDISNYGFPRSVQAIDAAVSYSGKTYFFINNQCWRYDNQRGSMDPGFPKSTASVFPGVNCRVDAVFLQDSPSSSSSVDHNILHLILSVAESLELQEATYGLTVDRVEQSHTSSHLPYECRREAQSAYSFHTCPDFLSGDERCSSSGRTGVWNLPFLATTDFCTSCPWYRKDENEESNQLAQAYLNQFYSLEIEGNHLVQSKNRSLLDGKLREMQAFFGLTVTGKLDSDTLEVMKVPRCGVPDVAQYGYTLPGWRKYNLTYRIMNYTPDMTPADVDEAIQKALQVWSKVTPLTFTRISKGVADIMIAFRTRVHGWCPRHFDGPLGVLGHAFPPGLGLGGDTHFDEDETWTARDGEGSRHVNLTGLEHMFLEIKMWFSLFLVAAHEFGHSLGLSHSNDQTALMFPNYVSLDPSKYPLSQDDIDGIQSIYGSPPKVPTKPNGNPDPQACDPNLTFDAITTFRREVMFFKGRHLWRIYSDIAGAEFEFIDSFWPSLPAGLQAAYESPRDEVLVFKDENFWVIRGYSILPNYPKSIHTLGFPRRVKKIDAAVCDHDTRKTFFFVGIWFWRYDEIAQAMDRGFPQRIMKRFPGIPIRVDAVFQRNGFFYFFRGSRQFEYDMKAKNITQMMKTNTWFLCNEPLNSSFNVSVKGKAHSIG</sequence>
<feature type="repeat" description="Hemopexin" evidence="14">
    <location>
        <begin position="436"/>
        <end position="482"/>
    </location>
</feature>
<dbReference type="PRINTS" id="PR00138">
    <property type="entry name" value="MATRIXIN"/>
</dbReference>
<dbReference type="InterPro" id="IPR018487">
    <property type="entry name" value="Hemopexin-like_repeat"/>
</dbReference>
<dbReference type="Gene3D" id="2.110.10.10">
    <property type="entry name" value="Hemopexin-like domain"/>
    <property type="match status" value="2"/>
</dbReference>
<dbReference type="SUPFAM" id="SSF50923">
    <property type="entry name" value="Hemopexin-like domain"/>
    <property type="match status" value="2"/>
</dbReference>
<feature type="domain" description="Peptidase metallopeptidase" evidence="16">
    <location>
        <begin position="673"/>
        <end position="853"/>
    </location>
</feature>
<keyword evidence="6 15" id="KW-0732">Signal</keyword>
<feature type="repeat" description="Hemopexin" evidence="14">
    <location>
        <begin position="964"/>
        <end position="1012"/>
    </location>
</feature>
<comment type="cofactor">
    <cofactor evidence="2">
        <name>Zn(2+)</name>
        <dbReference type="ChEBI" id="CHEBI:29105"/>
    </cofactor>
</comment>
<dbReference type="PROSITE" id="PS00546">
    <property type="entry name" value="CYSTEINE_SWITCH"/>
    <property type="match status" value="2"/>
</dbReference>
<dbReference type="Proteomes" id="UP001623349">
    <property type="component" value="Unassembled WGS sequence"/>
</dbReference>
<comment type="caution">
    <text evidence="17">The sequence shown here is derived from an EMBL/GenBank/DDBJ whole genome shotgun (WGS) entry which is preliminary data.</text>
</comment>
<keyword evidence="8" id="KW-0378">Hydrolase</keyword>
<feature type="domain" description="Peptidase metallopeptidase" evidence="16">
    <location>
        <begin position="166"/>
        <end position="325"/>
    </location>
</feature>
<evidence type="ECO:0000256" key="5">
    <source>
        <dbReference type="ARBA" id="ARBA00022723"/>
    </source>
</evidence>
<dbReference type="InterPro" id="IPR018486">
    <property type="entry name" value="Hemopexin_CS"/>
</dbReference>
<accession>A0ABQ0F431</accession>
<proteinExistence type="inferred from homology"/>
<dbReference type="CDD" id="cd00094">
    <property type="entry name" value="HX"/>
    <property type="match status" value="2"/>
</dbReference>
<name>A0ABQ0F431_APOSI</name>
<evidence type="ECO:0000256" key="9">
    <source>
        <dbReference type="ARBA" id="ARBA00022833"/>
    </source>
</evidence>
<keyword evidence="11" id="KW-0482">Metalloprotease</keyword>
<dbReference type="Pfam" id="PF00045">
    <property type="entry name" value="Hemopexin"/>
    <property type="match status" value="6"/>
</dbReference>
<dbReference type="SMART" id="SM00235">
    <property type="entry name" value="ZnMc"/>
    <property type="match status" value="2"/>
</dbReference>
<dbReference type="CDD" id="cd04278">
    <property type="entry name" value="ZnMc_MMP"/>
    <property type="match status" value="2"/>
</dbReference>
<dbReference type="SUPFAM" id="SSF55486">
    <property type="entry name" value="Metalloproteases ('zincins'), catalytic domain"/>
    <property type="match status" value="2"/>
</dbReference>
<keyword evidence="9" id="KW-0862">Zinc</keyword>
<dbReference type="SMART" id="SM00120">
    <property type="entry name" value="HX"/>
    <property type="match status" value="7"/>
</dbReference>
<dbReference type="PROSITE" id="PS51642">
    <property type="entry name" value="HEMOPEXIN_2"/>
    <property type="match status" value="7"/>
</dbReference>
<dbReference type="PROSITE" id="PS00024">
    <property type="entry name" value="HEMOPEXIN"/>
    <property type="match status" value="2"/>
</dbReference>
<dbReference type="InterPro" id="IPR024079">
    <property type="entry name" value="MetalloPept_cat_dom_sf"/>
</dbReference>
<keyword evidence="5" id="KW-0479">Metal-binding</keyword>
<evidence type="ECO:0000256" key="15">
    <source>
        <dbReference type="SAM" id="SignalP"/>
    </source>
</evidence>
<feature type="repeat" description="Hemopexin" evidence="14">
    <location>
        <begin position="867"/>
        <end position="916"/>
    </location>
</feature>
<dbReference type="InterPro" id="IPR033739">
    <property type="entry name" value="M10A_MMP"/>
</dbReference>
<evidence type="ECO:0000256" key="2">
    <source>
        <dbReference type="ARBA" id="ARBA00001947"/>
    </source>
</evidence>
<evidence type="ECO:0000256" key="11">
    <source>
        <dbReference type="ARBA" id="ARBA00023049"/>
    </source>
</evidence>
<dbReference type="InterPro" id="IPR036365">
    <property type="entry name" value="PGBD-like_sf"/>
</dbReference>
<dbReference type="Pfam" id="PF00413">
    <property type="entry name" value="Peptidase_M10"/>
    <property type="match status" value="2"/>
</dbReference>
<organism evidence="17 18">
    <name type="scientific">Apodemus speciosus</name>
    <name type="common">Large Japanese field mouse</name>
    <dbReference type="NCBI Taxonomy" id="105296"/>
    <lineage>
        <taxon>Eukaryota</taxon>
        <taxon>Metazoa</taxon>
        <taxon>Chordata</taxon>
        <taxon>Craniata</taxon>
        <taxon>Vertebrata</taxon>
        <taxon>Euteleostomi</taxon>
        <taxon>Mammalia</taxon>
        <taxon>Eutheria</taxon>
        <taxon>Euarchontoglires</taxon>
        <taxon>Glires</taxon>
        <taxon>Rodentia</taxon>
        <taxon>Myomorpha</taxon>
        <taxon>Muroidea</taxon>
        <taxon>Muridae</taxon>
        <taxon>Murinae</taxon>
        <taxon>Apodemus</taxon>
    </lineage>
</organism>
<evidence type="ECO:0000313" key="18">
    <source>
        <dbReference type="Proteomes" id="UP001623349"/>
    </source>
</evidence>
<dbReference type="Pfam" id="PF01471">
    <property type="entry name" value="PG_binding_1"/>
    <property type="match status" value="2"/>
</dbReference>
<keyword evidence="12" id="KW-0865">Zymogen</keyword>
<keyword evidence="7" id="KW-0677">Repeat</keyword>
<keyword evidence="10" id="KW-0106">Calcium</keyword>
<feature type="repeat" description="Hemopexin" evidence="14">
    <location>
        <begin position="338"/>
        <end position="387"/>
    </location>
</feature>
<keyword evidence="4" id="KW-0645">Protease</keyword>
<dbReference type="PANTHER" id="PTHR10201">
    <property type="entry name" value="MATRIX METALLOPROTEINASE"/>
    <property type="match status" value="1"/>
</dbReference>
<evidence type="ECO:0000256" key="3">
    <source>
        <dbReference type="ARBA" id="ARBA00010370"/>
    </source>
</evidence>
<evidence type="ECO:0000256" key="1">
    <source>
        <dbReference type="ARBA" id="ARBA00001913"/>
    </source>
</evidence>
<evidence type="ECO:0000256" key="10">
    <source>
        <dbReference type="ARBA" id="ARBA00022837"/>
    </source>
</evidence>
<dbReference type="SUPFAM" id="SSF47090">
    <property type="entry name" value="PGBD-like"/>
    <property type="match status" value="2"/>
</dbReference>
<evidence type="ECO:0000256" key="8">
    <source>
        <dbReference type="ARBA" id="ARBA00022801"/>
    </source>
</evidence>
<evidence type="ECO:0000256" key="6">
    <source>
        <dbReference type="ARBA" id="ARBA00022729"/>
    </source>
</evidence>
<evidence type="ECO:0000256" key="12">
    <source>
        <dbReference type="ARBA" id="ARBA00023145"/>
    </source>
</evidence>
<evidence type="ECO:0000259" key="16">
    <source>
        <dbReference type="SMART" id="SM00235"/>
    </source>
</evidence>
<keyword evidence="18" id="KW-1185">Reference proteome</keyword>
<dbReference type="EMBL" id="BAAFST010000009">
    <property type="protein sequence ID" value="GAB1293851.1"/>
    <property type="molecule type" value="Genomic_DNA"/>
</dbReference>
<evidence type="ECO:0000313" key="17">
    <source>
        <dbReference type="EMBL" id="GAB1293851.1"/>
    </source>
</evidence>
<dbReference type="InterPro" id="IPR001818">
    <property type="entry name" value="Pept_M10_metallopeptidase"/>
</dbReference>
<dbReference type="Gene3D" id="3.40.390.10">
    <property type="entry name" value="Collagenase (Catalytic Domain)"/>
    <property type="match status" value="2"/>
</dbReference>
<gene>
    <name evidence="17" type="ORF">APTSU1_000908400</name>
</gene>
<evidence type="ECO:0000256" key="13">
    <source>
        <dbReference type="ARBA" id="ARBA00023157"/>
    </source>
</evidence>
<dbReference type="InterPro" id="IPR021190">
    <property type="entry name" value="Pept_M10A"/>
</dbReference>